<evidence type="ECO:0000256" key="1">
    <source>
        <dbReference type="SAM" id="Phobius"/>
    </source>
</evidence>
<dbReference type="Pfam" id="PF08695">
    <property type="entry name" value="Coa1"/>
    <property type="match status" value="1"/>
</dbReference>
<proteinExistence type="predicted"/>
<keyword evidence="1" id="KW-0812">Transmembrane</keyword>
<feature type="transmembrane region" description="Helical" evidence="1">
    <location>
        <begin position="25"/>
        <end position="45"/>
    </location>
</feature>
<dbReference type="AlphaFoldDB" id="A0A915EN54"/>
<protein>
    <submittedName>
        <fullName evidence="3">Uncharacterized protein</fullName>
    </submittedName>
</protein>
<keyword evidence="1" id="KW-0472">Membrane</keyword>
<dbReference type="GO" id="GO:0032981">
    <property type="term" value="P:mitochondrial respiratory chain complex I assembly"/>
    <property type="evidence" value="ECO:0007669"/>
    <property type="project" value="TreeGrafter"/>
</dbReference>
<dbReference type="GO" id="GO:0033617">
    <property type="term" value="P:mitochondrial respiratory chain complex IV assembly"/>
    <property type="evidence" value="ECO:0007669"/>
    <property type="project" value="TreeGrafter"/>
</dbReference>
<dbReference type="PANTHER" id="PTHR47148:SF1">
    <property type="entry name" value="CYTOCHROME C OXIDASE ASSEMBLY FACTOR 1 HOMOLOG"/>
    <property type="match status" value="1"/>
</dbReference>
<dbReference type="GO" id="GO:0005743">
    <property type="term" value="C:mitochondrial inner membrane"/>
    <property type="evidence" value="ECO:0007669"/>
    <property type="project" value="TreeGrafter"/>
</dbReference>
<evidence type="ECO:0000313" key="3">
    <source>
        <dbReference type="WBParaSite" id="jg8016"/>
    </source>
</evidence>
<keyword evidence="2" id="KW-1185">Reference proteome</keyword>
<keyword evidence="1" id="KW-1133">Transmembrane helix</keyword>
<dbReference type="WBParaSite" id="jg8016">
    <property type="protein sequence ID" value="jg8016"/>
    <property type="gene ID" value="jg8016"/>
</dbReference>
<name>A0A915EN54_9BILA</name>
<accession>A0A915EN54</accession>
<dbReference type="InterPro" id="IPR014807">
    <property type="entry name" value="Coa1"/>
</dbReference>
<sequence>MHSSVIQLNHKSDCATMLEKISYRFLTNAALGIFVVGTGSIVVGVKMMQYKVRNLPHYQEAFTILSKHKEALDILGPPIKLGDVDVMDRRFNYLGEYDSRFKVPISGKLNAGFLSIYARRKSKDGEFKTTKLALY</sequence>
<evidence type="ECO:0000313" key="2">
    <source>
        <dbReference type="Proteomes" id="UP000887574"/>
    </source>
</evidence>
<dbReference type="PANTHER" id="PTHR47148">
    <property type="entry name" value="CYTOCHROME C OXIDASE ASSEMBLY FACTOR 1 HOMOLOG"/>
    <property type="match status" value="1"/>
</dbReference>
<organism evidence="2 3">
    <name type="scientific">Ditylenchus dipsaci</name>
    <dbReference type="NCBI Taxonomy" id="166011"/>
    <lineage>
        <taxon>Eukaryota</taxon>
        <taxon>Metazoa</taxon>
        <taxon>Ecdysozoa</taxon>
        <taxon>Nematoda</taxon>
        <taxon>Chromadorea</taxon>
        <taxon>Rhabditida</taxon>
        <taxon>Tylenchina</taxon>
        <taxon>Tylenchomorpha</taxon>
        <taxon>Sphaerularioidea</taxon>
        <taxon>Anguinidae</taxon>
        <taxon>Anguininae</taxon>
        <taxon>Ditylenchus</taxon>
    </lineage>
</organism>
<dbReference type="Proteomes" id="UP000887574">
    <property type="component" value="Unplaced"/>
</dbReference>
<reference evidence="3" key="1">
    <citation type="submission" date="2022-11" db="UniProtKB">
        <authorList>
            <consortium name="WormBaseParasite"/>
        </authorList>
    </citation>
    <scope>IDENTIFICATION</scope>
</reference>